<dbReference type="Pfam" id="PF00106">
    <property type="entry name" value="adh_short"/>
    <property type="match status" value="1"/>
</dbReference>
<evidence type="ECO:0000256" key="1">
    <source>
        <dbReference type="ARBA" id="ARBA00023002"/>
    </source>
</evidence>
<dbReference type="AlphaFoldDB" id="A0A6J3LTI0"/>
<dbReference type="InterPro" id="IPR002347">
    <property type="entry name" value="SDR_fam"/>
</dbReference>
<sequence length="333" mass="36398">MVNIASIRQYNARFASEQHRGWVGVLSGATGGIGAGTLTRMVQNLHDSTFYVLGRSEARFASQKAELMKLNPTNKIVFLNAQVSLLRDVDTACEQIKKAENKVDFVYMSPGVDMGTALLKGPQYTEESLEQSFAISYYGRLRLVSSLLPLLRNSQSPRVLSVLNGGREETINTEDPGLEKTWSVLRVGAHTTTMTALALEHLAAEDSNHGITFLHAFPGIVKTDIINRLTPPTDSSTGLGWRVGLAAFRGVGSVVMGLFGMEVQDCGDRQAYLLTSDATIPQPGAWRFDASSEVIKTEGVLKRYREDALGKRVWEHTEGVFNRCVVDASTGAE</sequence>
<dbReference type="Gene3D" id="3.40.50.720">
    <property type="entry name" value="NAD(P)-binding Rossmann-like Domain"/>
    <property type="match status" value="1"/>
</dbReference>
<dbReference type="RefSeq" id="XP_033455625.1">
    <property type="nucleotide sequence ID" value="XM_033605935.1"/>
</dbReference>
<organism evidence="3">
    <name type="scientific">Dissoconium aciculare CBS 342.82</name>
    <dbReference type="NCBI Taxonomy" id="1314786"/>
    <lineage>
        <taxon>Eukaryota</taxon>
        <taxon>Fungi</taxon>
        <taxon>Dikarya</taxon>
        <taxon>Ascomycota</taxon>
        <taxon>Pezizomycotina</taxon>
        <taxon>Dothideomycetes</taxon>
        <taxon>Dothideomycetidae</taxon>
        <taxon>Mycosphaerellales</taxon>
        <taxon>Dissoconiaceae</taxon>
        <taxon>Dissoconium</taxon>
    </lineage>
</organism>
<dbReference type="GO" id="GO:0016491">
    <property type="term" value="F:oxidoreductase activity"/>
    <property type="evidence" value="ECO:0007669"/>
    <property type="project" value="UniProtKB-KW"/>
</dbReference>
<gene>
    <name evidence="3" type="ORF">K489DRAFT_384776</name>
</gene>
<reference evidence="3" key="1">
    <citation type="submission" date="2020-01" db="EMBL/GenBank/DDBJ databases">
        <authorList>
            <consortium name="DOE Joint Genome Institute"/>
            <person name="Haridas S."/>
            <person name="Albert R."/>
            <person name="Binder M."/>
            <person name="Bloem J."/>
            <person name="Labutti K."/>
            <person name="Salamov A."/>
            <person name="Andreopoulos B."/>
            <person name="Baker S.E."/>
            <person name="Barry K."/>
            <person name="Bills G."/>
            <person name="Bluhm B.H."/>
            <person name="Cannon C."/>
            <person name="Castanera R."/>
            <person name="Culley D.E."/>
            <person name="Daum C."/>
            <person name="Ezra D."/>
            <person name="Gonzalez J.B."/>
            <person name="Henrissat B."/>
            <person name="Kuo A."/>
            <person name="Liang C."/>
            <person name="Lipzen A."/>
            <person name="Lutzoni F."/>
            <person name="Magnuson J."/>
            <person name="Mondo S."/>
            <person name="Nolan M."/>
            <person name="Ohm R."/>
            <person name="Pangilinan J."/>
            <person name="Park H.-J."/>
            <person name="Ramirez L."/>
            <person name="Alfaro M."/>
            <person name="Sun H."/>
            <person name="Tritt A."/>
            <person name="Yoshinaga Y."/>
            <person name="Zwiers L.-H."/>
            <person name="Turgeon B.G."/>
            <person name="Goodwin S.B."/>
            <person name="Spatafora J.W."/>
            <person name="Crous P.W."/>
            <person name="Grigoriev I.V."/>
        </authorList>
    </citation>
    <scope>NUCLEOTIDE SEQUENCE</scope>
    <source>
        <strain evidence="3">CBS 342.82</strain>
    </source>
</reference>
<keyword evidence="1" id="KW-0560">Oxidoreductase</keyword>
<evidence type="ECO:0000313" key="2">
    <source>
        <dbReference type="Proteomes" id="UP000504637"/>
    </source>
</evidence>
<name>A0A6J3LTI0_9PEZI</name>
<dbReference type="InterPro" id="IPR036291">
    <property type="entry name" value="NAD(P)-bd_dom_sf"/>
</dbReference>
<reference evidence="3" key="3">
    <citation type="submission" date="2025-08" db="UniProtKB">
        <authorList>
            <consortium name="RefSeq"/>
        </authorList>
    </citation>
    <scope>IDENTIFICATION</scope>
    <source>
        <strain evidence="3">CBS 342.82</strain>
    </source>
</reference>
<evidence type="ECO:0008006" key="4">
    <source>
        <dbReference type="Google" id="ProtNLM"/>
    </source>
</evidence>
<dbReference type="PANTHER" id="PTHR47534:SF3">
    <property type="entry name" value="ALCOHOL DEHYDROGENASE-LIKE C-TERMINAL DOMAIN-CONTAINING PROTEIN"/>
    <property type="match status" value="1"/>
</dbReference>
<proteinExistence type="predicted"/>
<evidence type="ECO:0000313" key="3">
    <source>
        <dbReference type="RefSeq" id="XP_033455625.1"/>
    </source>
</evidence>
<dbReference type="OrthoDB" id="2898509at2759"/>
<keyword evidence="2" id="KW-1185">Reference proteome</keyword>
<dbReference type="SUPFAM" id="SSF51735">
    <property type="entry name" value="NAD(P)-binding Rossmann-fold domains"/>
    <property type="match status" value="1"/>
</dbReference>
<dbReference type="PANTHER" id="PTHR47534">
    <property type="entry name" value="YALI0E05731P"/>
    <property type="match status" value="1"/>
</dbReference>
<accession>A0A6J3LTI0</accession>
<dbReference type="Proteomes" id="UP000504637">
    <property type="component" value="Unplaced"/>
</dbReference>
<reference evidence="3" key="2">
    <citation type="submission" date="2020-04" db="EMBL/GenBank/DDBJ databases">
        <authorList>
            <consortium name="NCBI Genome Project"/>
        </authorList>
    </citation>
    <scope>NUCLEOTIDE SEQUENCE</scope>
    <source>
        <strain evidence="3">CBS 342.82</strain>
    </source>
</reference>
<dbReference type="GeneID" id="54363735"/>
<protein>
    <recommendedName>
        <fullName evidence="4">NAD(P)-binding protein</fullName>
    </recommendedName>
</protein>
<dbReference type="InterPro" id="IPR052228">
    <property type="entry name" value="Sec_Metab_Biosynth_Oxidored"/>
</dbReference>